<dbReference type="NCBIfam" id="TIGR04294">
    <property type="entry name" value="pre_pil_HX9DG"/>
    <property type="match status" value="1"/>
</dbReference>
<dbReference type="Pfam" id="PF07963">
    <property type="entry name" value="N_methyl"/>
    <property type="match status" value="1"/>
</dbReference>
<accession>A0A2S8F033</accession>
<name>A0A2S8F033_9BACT</name>
<dbReference type="OrthoDB" id="210498at2"/>
<evidence type="ECO:0000256" key="1">
    <source>
        <dbReference type="SAM" id="Phobius"/>
    </source>
</evidence>
<feature type="transmembrane region" description="Helical" evidence="1">
    <location>
        <begin position="6"/>
        <end position="31"/>
    </location>
</feature>
<organism evidence="3 4">
    <name type="scientific">Blastopirellula marina</name>
    <dbReference type="NCBI Taxonomy" id="124"/>
    <lineage>
        <taxon>Bacteria</taxon>
        <taxon>Pseudomonadati</taxon>
        <taxon>Planctomycetota</taxon>
        <taxon>Planctomycetia</taxon>
        <taxon>Pirellulales</taxon>
        <taxon>Pirellulaceae</taxon>
        <taxon>Blastopirellula</taxon>
    </lineage>
</organism>
<evidence type="ECO:0000313" key="4">
    <source>
        <dbReference type="Proteomes" id="UP000240009"/>
    </source>
</evidence>
<dbReference type="PANTHER" id="PTHR30093:SF2">
    <property type="entry name" value="TYPE II SECRETION SYSTEM PROTEIN H"/>
    <property type="match status" value="1"/>
</dbReference>
<proteinExistence type="predicted"/>
<evidence type="ECO:0000259" key="2">
    <source>
        <dbReference type="Pfam" id="PF07596"/>
    </source>
</evidence>
<dbReference type="InterPro" id="IPR027558">
    <property type="entry name" value="Pre_pil_HX9DG_C"/>
</dbReference>
<reference evidence="3 4" key="1">
    <citation type="submission" date="2018-02" db="EMBL/GenBank/DDBJ databases">
        <title>Comparative genomes isolates from brazilian mangrove.</title>
        <authorList>
            <person name="Araujo J.E."/>
            <person name="Taketani R.G."/>
            <person name="Silva M.C.P."/>
            <person name="Loureco M.V."/>
            <person name="Andreote F.D."/>
        </authorList>
    </citation>
    <scope>NUCLEOTIDE SEQUENCE [LARGE SCALE GENOMIC DNA]</scope>
    <source>
        <strain evidence="3 4">HEX-2 MGV</strain>
    </source>
</reference>
<dbReference type="InterPro" id="IPR045584">
    <property type="entry name" value="Pilin-like"/>
</dbReference>
<dbReference type="Gene3D" id="3.30.700.10">
    <property type="entry name" value="Glycoprotein, Type 4 Pilin"/>
    <property type="match status" value="1"/>
</dbReference>
<dbReference type="NCBIfam" id="TIGR02532">
    <property type="entry name" value="IV_pilin_GFxxxE"/>
    <property type="match status" value="1"/>
</dbReference>
<keyword evidence="1" id="KW-0812">Transmembrane</keyword>
<dbReference type="PROSITE" id="PS00409">
    <property type="entry name" value="PROKAR_NTER_METHYL"/>
    <property type="match status" value="1"/>
</dbReference>
<comment type="caution">
    <text evidence="3">The sequence shown here is derived from an EMBL/GenBank/DDBJ whole genome shotgun (WGS) entry which is preliminary data.</text>
</comment>
<dbReference type="SUPFAM" id="SSF54523">
    <property type="entry name" value="Pili subunits"/>
    <property type="match status" value="1"/>
</dbReference>
<dbReference type="RefSeq" id="WP_105358973.1">
    <property type="nucleotide sequence ID" value="NZ_PUIA01000081.1"/>
</dbReference>
<protein>
    <submittedName>
        <fullName evidence="3">Prepilin-type cleavage/methylation domain-containing protein</fullName>
    </submittedName>
</protein>
<dbReference type="InterPro" id="IPR012902">
    <property type="entry name" value="N_methyl_site"/>
</dbReference>
<dbReference type="PANTHER" id="PTHR30093">
    <property type="entry name" value="GENERAL SECRETION PATHWAY PROTEIN G"/>
    <property type="match status" value="1"/>
</dbReference>
<dbReference type="Proteomes" id="UP000240009">
    <property type="component" value="Unassembled WGS sequence"/>
</dbReference>
<dbReference type="EMBL" id="PUIA01000081">
    <property type="protein sequence ID" value="PQO25518.1"/>
    <property type="molecule type" value="Genomic_DNA"/>
</dbReference>
<sequence length="315" mass="34361">MTLKRAGFTLVELLVVIAIIGVLIALLLPAVQQAREAARRMTCSNHQKQLGLAMHNYHDTHRVFPPGVFASGLNSSMPTPPHSMSWMPVLLPFLEQGPLHDQLQPYMLTRNSNAFPSDLMNTKIETLMCPSDPNRGQTGEVHGTADPPPDFNDGFHGNYLLCHGNEEITTTTDNTANGMFFYQSDTDFSSCTDGTANTVMAAEILLVKSNVAGARDWRGRYYRADHLSSIVSTRLPPNTTAADKTRICQGSPPSPSYAPCVSDTNTQVLYSRSNHPGGAMITLMDASVQFVSETVNTQTWQDLGTRAGGEVPGEY</sequence>
<dbReference type="AlphaFoldDB" id="A0A2S8F033"/>
<feature type="domain" description="DUF1559" evidence="2">
    <location>
        <begin position="32"/>
        <end position="297"/>
    </location>
</feature>
<keyword evidence="1" id="KW-1133">Transmembrane helix</keyword>
<keyword evidence="1" id="KW-0472">Membrane</keyword>
<evidence type="ECO:0000313" key="3">
    <source>
        <dbReference type="EMBL" id="PQO25518.1"/>
    </source>
</evidence>
<dbReference type="InterPro" id="IPR011453">
    <property type="entry name" value="DUF1559"/>
</dbReference>
<dbReference type="Pfam" id="PF07596">
    <property type="entry name" value="SBP_bac_10"/>
    <property type="match status" value="1"/>
</dbReference>
<gene>
    <name evidence="3" type="ORF">C5Y96_24580</name>
</gene>